<dbReference type="FunFam" id="3.30.70.330:FF:001102">
    <property type="entry name" value="Cleavage and Polyadenylation Factor"/>
    <property type="match status" value="1"/>
</dbReference>
<evidence type="ECO:0000256" key="1">
    <source>
        <dbReference type="PROSITE-ProRule" id="PRU00176"/>
    </source>
</evidence>
<dbReference type="InterPro" id="IPR025742">
    <property type="entry name" value="CSTF2_hinge"/>
</dbReference>
<dbReference type="SMART" id="SM00360">
    <property type="entry name" value="RRM"/>
    <property type="match status" value="1"/>
</dbReference>
<feature type="compositionally biased region" description="Polar residues" evidence="2">
    <location>
        <begin position="105"/>
        <end position="123"/>
    </location>
</feature>
<dbReference type="Gene3D" id="1.25.40.630">
    <property type="match status" value="1"/>
</dbReference>
<dbReference type="Pfam" id="PF14327">
    <property type="entry name" value="CSTF2_hinge"/>
    <property type="match status" value="1"/>
</dbReference>
<feature type="region of interest" description="Disordered" evidence="2">
    <location>
        <begin position="82"/>
        <end position="123"/>
    </location>
</feature>
<dbReference type="Gene3D" id="3.30.70.330">
    <property type="match status" value="1"/>
</dbReference>
<dbReference type="PROSITE" id="PS50102">
    <property type="entry name" value="RRM"/>
    <property type="match status" value="1"/>
</dbReference>
<organism evidence="4 5">
    <name type="scientific">Spizellomyces punctatus (strain DAOM BR117)</name>
    <dbReference type="NCBI Taxonomy" id="645134"/>
    <lineage>
        <taxon>Eukaryota</taxon>
        <taxon>Fungi</taxon>
        <taxon>Fungi incertae sedis</taxon>
        <taxon>Chytridiomycota</taxon>
        <taxon>Chytridiomycota incertae sedis</taxon>
        <taxon>Chytridiomycetes</taxon>
        <taxon>Spizellomycetales</taxon>
        <taxon>Spizellomycetaceae</taxon>
        <taxon>Spizellomyces</taxon>
    </lineage>
</organism>
<dbReference type="InterPro" id="IPR035979">
    <property type="entry name" value="RBD_domain_sf"/>
</dbReference>
<dbReference type="OrthoDB" id="272703at2759"/>
<dbReference type="OMA" id="VSFRMVY"/>
<dbReference type="InterPro" id="IPR012677">
    <property type="entry name" value="Nucleotide-bd_a/b_plait_sf"/>
</dbReference>
<proteinExistence type="predicted"/>
<evidence type="ECO:0000259" key="3">
    <source>
        <dbReference type="PROSITE" id="PS50102"/>
    </source>
</evidence>
<dbReference type="STRING" id="645134.A0A0L0HNZ8"/>
<dbReference type="InterPro" id="IPR000504">
    <property type="entry name" value="RRM_dom"/>
</dbReference>
<dbReference type="PANTHER" id="PTHR45735:SF2">
    <property type="entry name" value="CLEAVAGE STIMULATION FACTOR SUBUNIT 2"/>
    <property type="match status" value="1"/>
</dbReference>
<keyword evidence="1" id="KW-0694">RNA-binding</keyword>
<dbReference type="SUPFAM" id="SSF54928">
    <property type="entry name" value="RNA-binding domain, RBD"/>
    <property type="match status" value="1"/>
</dbReference>
<dbReference type="eggNOG" id="KOG0108">
    <property type="taxonomic scope" value="Eukaryota"/>
</dbReference>
<name>A0A0L0HNZ8_SPIPD</name>
<evidence type="ECO:0000256" key="2">
    <source>
        <dbReference type="SAM" id="MobiDB-lite"/>
    </source>
</evidence>
<dbReference type="VEuPathDB" id="FungiDB:SPPG_01899"/>
<dbReference type="GO" id="GO:0003729">
    <property type="term" value="F:mRNA binding"/>
    <property type="evidence" value="ECO:0007669"/>
    <property type="project" value="TreeGrafter"/>
</dbReference>
<reference evidence="4 5" key="1">
    <citation type="submission" date="2009-08" db="EMBL/GenBank/DDBJ databases">
        <title>The Genome Sequence of Spizellomyces punctatus strain DAOM BR117.</title>
        <authorList>
            <consortium name="The Broad Institute Genome Sequencing Platform"/>
            <person name="Russ C."/>
            <person name="Cuomo C."/>
            <person name="Shea T."/>
            <person name="Young S.K."/>
            <person name="Zeng Q."/>
            <person name="Koehrsen M."/>
            <person name="Haas B."/>
            <person name="Borodovsky M."/>
            <person name="Guigo R."/>
            <person name="Alvarado L."/>
            <person name="Berlin A."/>
            <person name="Bochicchio J."/>
            <person name="Borenstein D."/>
            <person name="Chapman S."/>
            <person name="Chen Z."/>
            <person name="Engels R."/>
            <person name="Freedman E."/>
            <person name="Gellesch M."/>
            <person name="Goldberg J."/>
            <person name="Griggs A."/>
            <person name="Gujja S."/>
            <person name="Heiman D."/>
            <person name="Hepburn T."/>
            <person name="Howarth C."/>
            <person name="Jen D."/>
            <person name="Larson L."/>
            <person name="Lewis B."/>
            <person name="Mehta T."/>
            <person name="Park D."/>
            <person name="Pearson M."/>
            <person name="Roberts A."/>
            <person name="Saif S."/>
            <person name="Shenoy N."/>
            <person name="Sisk P."/>
            <person name="Stolte C."/>
            <person name="Sykes S."/>
            <person name="Thomson T."/>
            <person name="Walk T."/>
            <person name="White J."/>
            <person name="Yandava C."/>
            <person name="Burger G."/>
            <person name="Gray M.W."/>
            <person name="Holland P.W.H."/>
            <person name="King N."/>
            <person name="Lang F.B.F."/>
            <person name="Roger A.J."/>
            <person name="Ruiz-Trillo I."/>
            <person name="Lander E."/>
            <person name="Nusbaum C."/>
        </authorList>
    </citation>
    <scope>NUCLEOTIDE SEQUENCE [LARGE SCALE GENOMIC DNA]</scope>
    <source>
        <strain evidence="4 5">DAOM BR117</strain>
    </source>
</reference>
<dbReference type="Pfam" id="PF00076">
    <property type="entry name" value="RRM_1"/>
    <property type="match status" value="1"/>
</dbReference>
<dbReference type="FunCoup" id="A0A0L0HNZ8">
    <property type="interactions" value="310"/>
</dbReference>
<gene>
    <name evidence="4" type="ORF">SPPG_01899</name>
</gene>
<evidence type="ECO:0000313" key="5">
    <source>
        <dbReference type="Proteomes" id="UP000053201"/>
    </source>
</evidence>
<dbReference type="GO" id="GO:0005847">
    <property type="term" value="C:mRNA cleavage and polyadenylation specificity factor complex"/>
    <property type="evidence" value="ECO:0007669"/>
    <property type="project" value="TreeGrafter"/>
</dbReference>
<accession>A0A0L0HNZ8</accession>
<dbReference type="RefSeq" id="XP_016610856.1">
    <property type="nucleotide sequence ID" value="XM_016750209.1"/>
</dbReference>
<dbReference type="EMBL" id="KQ257452">
    <property type="protein sequence ID" value="KND02817.1"/>
    <property type="molecule type" value="Genomic_DNA"/>
</dbReference>
<dbReference type="GeneID" id="27685532"/>
<dbReference type="PANTHER" id="PTHR45735">
    <property type="entry name" value="CLEAVAGE STIMULATION FACTOR SUBUNIT 2"/>
    <property type="match status" value="1"/>
</dbReference>
<dbReference type="InParanoid" id="A0A0L0HNZ8"/>
<sequence length="269" mass="29043">MSGRPTRVVFVGNIPYDLTEPQLIDIFKEVGPVVSFRLVFDRETGKPKGYGFCTFQDAETAASAVRNLNSYDVGGRQLRIDFAESDKEDSGGAGRAPPPDDRNRNMPQPTQMAPPTVIPGQSSTDVINKTLSSYPPEQMLEVLSQMKFHVQSNPDQVRALLTENPQLSYSLFQALLVMNVVEPAIMQRILQSQAIAPQQRLATSVVNPPFIPATLPGAIPPGAVGHFQTQPFVPPNPQLPVAVPTGLPAQPTVPVMPTAAPQIRATEGG</sequence>
<dbReference type="CDD" id="cd12398">
    <property type="entry name" value="RRM_CSTF2_RNA15_like"/>
    <property type="match status" value="1"/>
</dbReference>
<dbReference type="AlphaFoldDB" id="A0A0L0HNZ8"/>
<evidence type="ECO:0000313" key="4">
    <source>
        <dbReference type="EMBL" id="KND02817.1"/>
    </source>
</evidence>
<protein>
    <recommendedName>
        <fullName evidence="3">RRM domain-containing protein</fullName>
    </recommendedName>
</protein>
<feature type="domain" description="RRM" evidence="3">
    <location>
        <begin position="7"/>
        <end position="85"/>
    </location>
</feature>
<keyword evidence="5" id="KW-1185">Reference proteome</keyword>
<dbReference type="Proteomes" id="UP000053201">
    <property type="component" value="Unassembled WGS sequence"/>
</dbReference>